<dbReference type="PANTHER" id="PTHR22730:SF1">
    <property type="entry name" value="PROMININ-LIKE PROTEIN"/>
    <property type="match status" value="1"/>
</dbReference>
<evidence type="ECO:0000256" key="9">
    <source>
        <dbReference type="SAM" id="SignalP"/>
    </source>
</evidence>
<feature type="transmembrane region" description="Helical" evidence="8">
    <location>
        <begin position="512"/>
        <end position="537"/>
    </location>
</feature>
<comment type="similarity">
    <text evidence="2">Belongs to the prominin family.</text>
</comment>
<evidence type="ECO:0000256" key="3">
    <source>
        <dbReference type="ARBA" id="ARBA00022692"/>
    </source>
</evidence>
<keyword evidence="9" id="KW-0732">Signal</keyword>
<dbReference type="PANTHER" id="PTHR22730">
    <property type="entry name" value="PROMININ PROM PROTEIN"/>
    <property type="match status" value="1"/>
</dbReference>
<feature type="signal peptide" evidence="9">
    <location>
        <begin position="1"/>
        <end position="32"/>
    </location>
</feature>
<dbReference type="EMBL" id="CVRI01000075">
    <property type="protein sequence ID" value="CRL08743.1"/>
    <property type="molecule type" value="Genomic_DNA"/>
</dbReference>
<feature type="transmembrane region" description="Helical" evidence="8">
    <location>
        <begin position="189"/>
        <end position="218"/>
    </location>
</feature>
<dbReference type="GO" id="GO:0016020">
    <property type="term" value="C:membrane"/>
    <property type="evidence" value="ECO:0007669"/>
    <property type="project" value="UniProtKB-SubCell"/>
</dbReference>
<organism evidence="10 11">
    <name type="scientific">Clunio marinus</name>
    <dbReference type="NCBI Taxonomy" id="568069"/>
    <lineage>
        <taxon>Eukaryota</taxon>
        <taxon>Metazoa</taxon>
        <taxon>Ecdysozoa</taxon>
        <taxon>Arthropoda</taxon>
        <taxon>Hexapoda</taxon>
        <taxon>Insecta</taxon>
        <taxon>Pterygota</taxon>
        <taxon>Neoptera</taxon>
        <taxon>Endopterygota</taxon>
        <taxon>Diptera</taxon>
        <taxon>Nematocera</taxon>
        <taxon>Chironomoidea</taxon>
        <taxon>Chironomidae</taxon>
        <taxon>Clunio</taxon>
    </lineage>
</organism>
<reference evidence="10 11" key="1">
    <citation type="submission" date="2015-04" db="EMBL/GenBank/DDBJ databases">
        <authorList>
            <person name="Syromyatnikov M.Y."/>
            <person name="Popov V.N."/>
        </authorList>
    </citation>
    <scope>NUCLEOTIDE SEQUENCE [LARGE SCALE GENOMIC DNA]</scope>
</reference>
<keyword evidence="5 8" id="KW-0472">Membrane</keyword>
<keyword evidence="4 8" id="KW-1133">Transmembrane helix</keyword>
<evidence type="ECO:0000256" key="5">
    <source>
        <dbReference type="ARBA" id="ARBA00023136"/>
    </source>
</evidence>
<feature type="compositionally biased region" description="Basic and acidic residues" evidence="7">
    <location>
        <begin position="935"/>
        <end position="946"/>
    </location>
</feature>
<evidence type="ECO:0000313" key="10">
    <source>
        <dbReference type="EMBL" id="CRL08743.1"/>
    </source>
</evidence>
<dbReference type="Pfam" id="PF05478">
    <property type="entry name" value="Prominin"/>
    <property type="match status" value="1"/>
</dbReference>
<evidence type="ECO:0000256" key="6">
    <source>
        <dbReference type="ARBA" id="ARBA00023180"/>
    </source>
</evidence>
<evidence type="ECO:0000256" key="4">
    <source>
        <dbReference type="ARBA" id="ARBA00022989"/>
    </source>
</evidence>
<dbReference type="OrthoDB" id="6229420at2759"/>
<proteinExistence type="inferred from homology"/>
<sequence>MDVPSFQTNRHFKLVLIAILIFVAINISEVNADNEQHLFYKEYERLQKQVKPVNYNWQDQISTNQQKSHRRTPNYQHPQFNANFPSRSSYGVQQQQQRQEQHHHDSQARILKVGNTKYSVWSQNLTFMSSTGYNALGMGQLYNLTNKVVEFFVDADEPIPPGYFVVSDMKVDWGQNVKKHQYYDLMRKYWLIIIVIVITVIAVLLMPLIGLCFCCCRCAGACGGRSQPFDKKHDTCRRFLLGFCLLIVASSMVFGVIVAYVTNVTLQHGVENATSSARFAVEDTRTYLKSTSYHIRHLLVNNYGELKEHLFHTLDKTSDTVLTQLDRASNTISLDQLHNIVEGLPEIQRDLTDMDEITRDMQQKASQLNDGLRGVKRELLIALQQCRSNECKQVQKDYEIGRLDENNIHYDALPDQKEIIKDIRRLLDGSLQETVNSSEQKVKEIKNEIGNIIKSNVPEVKMSINKVGQALLNISNTLTKQIESFSDVAGNHTFPHLNTADDYIASYSIHRYYGGLIISSVLLIVLMFITFGLLCGICGKRPDGYGDDCCTKGAGARFLMCGVAIIFLTISALLVICLACFLVGIVMKRGVCDPLNNPEGDQVFSYLDNFIDLNKFIFPENQRIAIRQGNGEELKPLRISQVVGACHRNESIFEVLRLDDLLDIDQIRDFPEQFGINEKLNELADNVQITSQVRILNDQARKEIRELSKSELNNFEAYKYVDNLAENITHYNLNSLADRLKAAADRISSSSNEIKTKLEVQQLHLRTYQKNLVEPLISGTNRLLILSKKLNEKLLFKQVSFEKAINMLIKEIDDAERFLNEEGTSYVQQVAHELLDSFSRDIKGYLDLVINATKSDVGRCDPISNVYDSIVVAACNRVVDPFNGFWAGVVFCVLLFFPTIVLSAKLSTLYQKSDPYPGPLVEAVPKNKRRRKTDRRHDGRDRRGEFYEEASPANAAASSSHPIRDARYVDMAPKNWDGAPPRYQQSSFAGHPSASEYERPPPYNFTGPYPVAPSETD</sequence>
<dbReference type="STRING" id="568069.A0A1J1J8M8"/>
<keyword evidence="3 8" id="KW-0812">Transmembrane</keyword>
<feature type="chain" id="PRO_5012000827" evidence="9">
    <location>
        <begin position="33"/>
        <end position="1017"/>
    </location>
</feature>
<feature type="compositionally biased region" description="Low complexity" evidence="7">
    <location>
        <begin position="950"/>
        <end position="960"/>
    </location>
</feature>
<dbReference type="InterPro" id="IPR008795">
    <property type="entry name" value="Prominin"/>
</dbReference>
<feature type="transmembrane region" description="Helical" evidence="8">
    <location>
        <begin position="885"/>
        <end position="904"/>
    </location>
</feature>
<feature type="region of interest" description="Disordered" evidence="7">
    <location>
        <begin position="920"/>
        <end position="1017"/>
    </location>
</feature>
<protein>
    <submittedName>
        <fullName evidence="10">CLUMA_CG021257, isoform A</fullName>
    </submittedName>
</protein>
<accession>A0A1J1J8M8</accession>
<keyword evidence="11" id="KW-1185">Reference proteome</keyword>
<name>A0A1J1J8M8_9DIPT</name>
<feature type="transmembrane region" description="Helical" evidence="8">
    <location>
        <begin position="239"/>
        <end position="261"/>
    </location>
</feature>
<dbReference type="AlphaFoldDB" id="A0A1J1J8M8"/>
<evidence type="ECO:0000256" key="2">
    <source>
        <dbReference type="ARBA" id="ARBA00006058"/>
    </source>
</evidence>
<evidence type="ECO:0000256" key="8">
    <source>
        <dbReference type="SAM" id="Phobius"/>
    </source>
</evidence>
<gene>
    <name evidence="10" type="primary">putative Prominin-like protein</name>
    <name evidence="10" type="ORF">CLUMA_CG021257</name>
</gene>
<evidence type="ECO:0000313" key="11">
    <source>
        <dbReference type="Proteomes" id="UP000183832"/>
    </source>
</evidence>
<feature type="region of interest" description="Disordered" evidence="7">
    <location>
        <begin position="86"/>
        <end position="106"/>
    </location>
</feature>
<dbReference type="Proteomes" id="UP000183832">
    <property type="component" value="Unassembled WGS sequence"/>
</dbReference>
<evidence type="ECO:0000256" key="7">
    <source>
        <dbReference type="SAM" id="MobiDB-lite"/>
    </source>
</evidence>
<feature type="transmembrane region" description="Helical" evidence="8">
    <location>
        <begin position="558"/>
        <end position="587"/>
    </location>
</feature>
<evidence type="ECO:0000256" key="1">
    <source>
        <dbReference type="ARBA" id="ARBA00004141"/>
    </source>
</evidence>
<comment type="subcellular location">
    <subcellularLocation>
        <location evidence="1">Membrane</location>
        <topology evidence="1">Multi-pass membrane protein</topology>
    </subcellularLocation>
</comment>
<keyword evidence="6" id="KW-0325">Glycoprotein</keyword>